<dbReference type="InterPro" id="IPR009057">
    <property type="entry name" value="Homeodomain-like_sf"/>
</dbReference>
<dbReference type="GO" id="GO:0003700">
    <property type="term" value="F:DNA-binding transcription factor activity"/>
    <property type="evidence" value="ECO:0007669"/>
    <property type="project" value="InterPro"/>
</dbReference>
<dbReference type="GO" id="GO:0003677">
    <property type="term" value="F:DNA binding"/>
    <property type="evidence" value="ECO:0007669"/>
    <property type="project" value="InterPro"/>
</dbReference>
<feature type="domain" description="HTH myb-type" evidence="5">
    <location>
        <begin position="12"/>
        <end position="72"/>
    </location>
</feature>
<keyword evidence="7" id="KW-1185">Reference proteome</keyword>
<dbReference type="OrthoDB" id="551907at2759"/>
<organism evidence="6 7">
    <name type="scientific">Thalictrum thalictroides</name>
    <name type="common">Rue-anemone</name>
    <name type="synonym">Anemone thalictroides</name>
    <dbReference type="NCBI Taxonomy" id="46969"/>
    <lineage>
        <taxon>Eukaryota</taxon>
        <taxon>Viridiplantae</taxon>
        <taxon>Streptophyta</taxon>
        <taxon>Embryophyta</taxon>
        <taxon>Tracheophyta</taxon>
        <taxon>Spermatophyta</taxon>
        <taxon>Magnoliopsida</taxon>
        <taxon>Ranunculales</taxon>
        <taxon>Ranunculaceae</taxon>
        <taxon>Thalictroideae</taxon>
        <taxon>Thalictrum</taxon>
    </lineage>
</organism>
<dbReference type="InterPro" id="IPR001005">
    <property type="entry name" value="SANT/Myb"/>
</dbReference>
<protein>
    <submittedName>
        <fullName evidence="6">Myb-related protein</fullName>
    </submittedName>
</protein>
<keyword evidence="2" id="KW-0804">Transcription</keyword>
<evidence type="ECO:0000256" key="2">
    <source>
        <dbReference type="ARBA" id="ARBA00023163"/>
    </source>
</evidence>
<comment type="caution">
    <text evidence="6">The sequence shown here is derived from an EMBL/GenBank/DDBJ whole genome shotgun (WGS) entry which is preliminary data.</text>
</comment>
<dbReference type="PROSITE" id="PS51294">
    <property type="entry name" value="HTH_MYB"/>
    <property type="match status" value="1"/>
</dbReference>
<dbReference type="InterPro" id="IPR046955">
    <property type="entry name" value="PHR1-like"/>
</dbReference>
<evidence type="ECO:0000313" key="7">
    <source>
        <dbReference type="Proteomes" id="UP000554482"/>
    </source>
</evidence>
<evidence type="ECO:0000313" key="6">
    <source>
        <dbReference type="EMBL" id="KAF5195874.1"/>
    </source>
</evidence>
<sequence length="302" mass="33909">MQNQEMDLALSSDAKPRLKWTPVLHQRFIEAVTQLGGAERATPKSLMKVMGISGLTLYHLKSHLQKYRLGKSQLSESCNDNEQEDNRESEIEGGHMNEIVNDKIHAQSNEGLHVAQALQMQIEVQNKLHEQIEVQRHLQLRIEAQGMYLQSILKKAQETLSAYDSSSTELEAAKTEVSELVSMVETGCLDSTFSEFTKTGCFVLDNEGKRLVRTTDCSLDSSLTSFESYGRKRSGSIISDESSVEQPLTTIPPSRQEKQFKSKKLGSSEEHDHNGRFGMSASMPIRQEIDLNYAEPELVDDS</sequence>
<feature type="compositionally biased region" description="Polar residues" evidence="4">
    <location>
        <begin position="236"/>
        <end position="253"/>
    </location>
</feature>
<feature type="region of interest" description="Disordered" evidence="4">
    <location>
        <begin position="73"/>
        <end position="92"/>
    </location>
</feature>
<dbReference type="PANTHER" id="PTHR31499:SF11">
    <property type="entry name" value="MYB FAMILY TRANSCRIPTION FACTOR PHL8"/>
    <property type="match status" value="1"/>
</dbReference>
<feature type="compositionally biased region" description="Basic and acidic residues" evidence="4">
    <location>
        <begin position="255"/>
        <end position="275"/>
    </location>
</feature>
<dbReference type="InterPro" id="IPR017930">
    <property type="entry name" value="Myb_dom"/>
</dbReference>
<dbReference type="NCBIfam" id="TIGR01557">
    <property type="entry name" value="myb_SHAQKYF"/>
    <property type="match status" value="1"/>
</dbReference>
<proteinExistence type="predicted"/>
<dbReference type="SUPFAM" id="SSF46689">
    <property type="entry name" value="Homeodomain-like"/>
    <property type="match status" value="1"/>
</dbReference>
<dbReference type="PANTHER" id="PTHR31499">
    <property type="entry name" value="MYB FAMILY TRANSCRIPTION FACTOR PHL11"/>
    <property type="match status" value="1"/>
</dbReference>
<feature type="region of interest" description="Disordered" evidence="4">
    <location>
        <begin position="236"/>
        <end position="282"/>
    </location>
</feature>
<accession>A0A7J6WEK0</accession>
<dbReference type="Proteomes" id="UP000554482">
    <property type="component" value="Unassembled WGS sequence"/>
</dbReference>
<dbReference type="InterPro" id="IPR006447">
    <property type="entry name" value="Myb_dom_plants"/>
</dbReference>
<name>A0A7J6WEK0_THATH</name>
<keyword evidence="1" id="KW-0805">Transcription regulation</keyword>
<dbReference type="AlphaFoldDB" id="A0A7J6WEK0"/>
<dbReference type="Pfam" id="PF00249">
    <property type="entry name" value="Myb_DNA-binding"/>
    <property type="match status" value="1"/>
</dbReference>
<dbReference type="Pfam" id="PF14379">
    <property type="entry name" value="Myb_CC_LHEQLE"/>
    <property type="match status" value="1"/>
</dbReference>
<dbReference type="InterPro" id="IPR025756">
    <property type="entry name" value="Myb_CC_LHEQLE"/>
</dbReference>
<dbReference type="FunFam" id="1.10.10.60:FF:000002">
    <property type="entry name" value="Myb family transcription factor"/>
    <property type="match status" value="1"/>
</dbReference>
<gene>
    <name evidence="6" type="ORF">FRX31_014535</name>
</gene>
<evidence type="ECO:0000259" key="5">
    <source>
        <dbReference type="PROSITE" id="PS51294"/>
    </source>
</evidence>
<evidence type="ECO:0000256" key="1">
    <source>
        <dbReference type="ARBA" id="ARBA00023015"/>
    </source>
</evidence>
<evidence type="ECO:0000256" key="3">
    <source>
        <dbReference type="ARBA" id="ARBA00023242"/>
    </source>
</evidence>
<dbReference type="EMBL" id="JABWDY010016743">
    <property type="protein sequence ID" value="KAF5195874.1"/>
    <property type="molecule type" value="Genomic_DNA"/>
</dbReference>
<dbReference type="Gene3D" id="1.10.10.60">
    <property type="entry name" value="Homeodomain-like"/>
    <property type="match status" value="1"/>
</dbReference>
<keyword evidence="3" id="KW-0539">Nucleus</keyword>
<evidence type="ECO:0000256" key="4">
    <source>
        <dbReference type="SAM" id="MobiDB-lite"/>
    </source>
</evidence>
<reference evidence="6 7" key="1">
    <citation type="submission" date="2020-06" db="EMBL/GenBank/DDBJ databases">
        <title>Transcriptomic and genomic resources for Thalictrum thalictroides and T. hernandezii: Facilitating candidate gene discovery in an emerging model plant lineage.</title>
        <authorList>
            <person name="Arias T."/>
            <person name="Riano-Pachon D.M."/>
            <person name="Di Stilio V.S."/>
        </authorList>
    </citation>
    <scope>NUCLEOTIDE SEQUENCE [LARGE SCALE GENOMIC DNA]</scope>
    <source>
        <strain evidence="7">cv. WT478/WT964</strain>
        <tissue evidence="6">Leaves</tissue>
    </source>
</reference>